<evidence type="ECO:0000256" key="8">
    <source>
        <dbReference type="SAM" id="MobiDB-lite"/>
    </source>
</evidence>
<keyword evidence="11" id="KW-1185">Reference proteome</keyword>
<evidence type="ECO:0000256" key="1">
    <source>
        <dbReference type="ARBA" id="ARBA00001933"/>
    </source>
</evidence>
<dbReference type="PROSITE" id="PS00463">
    <property type="entry name" value="ZN2_CY6_FUNGAL_1"/>
    <property type="match status" value="1"/>
</dbReference>
<feature type="region of interest" description="Disordered" evidence="8">
    <location>
        <begin position="160"/>
        <end position="190"/>
    </location>
</feature>
<dbReference type="Proteomes" id="UP001565368">
    <property type="component" value="Unassembled WGS sequence"/>
</dbReference>
<feature type="coiled-coil region" evidence="7">
    <location>
        <begin position="786"/>
        <end position="879"/>
    </location>
</feature>
<dbReference type="RefSeq" id="XP_069208160.1">
    <property type="nucleotide sequence ID" value="XM_069353518.1"/>
</dbReference>
<comment type="subunit">
    <text evidence="3">Homodimer.</text>
</comment>
<evidence type="ECO:0000256" key="2">
    <source>
        <dbReference type="ARBA" id="ARBA00007441"/>
    </source>
</evidence>
<feature type="compositionally biased region" description="Acidic residues" evidence="8">
    <location>
        <begin position="85"/>
        <end position="108"/>
    </location>
</feature>
<dbReference type="Pfam" id="PF00155">
    <property type="entry name" value="Aminotran_1_2"/>
    <property type="match status" value="1"/>
</dbReference>
<dbReference type="InterPro" id="IPR015424">
    <property type="entry name" value="PyrdxlP-dep_Trfase"/>
</dbReference>
<name>A0ABR3Q0J8_9TREE</name>
<feature type="compositionally biased region" description="Low complexity" evidence="8">
    <location>
        <begin position="17"/>
        <end position="28"/>
    </location>
</feature>
<feature type="compositionally biased region" description="Low complexity" evidence="8">
    <location>
        <begin position="44"/>
        <end position="53"/>
    </location>
</feature>
<keyword evidence="6" id="KW-0663">Pyridoxal phosphate</keyword>
<dbReference type="InterPro" id="IPR015422">
    <property type="entry name" value="PyrdxlP-dep_Trfase_small"/>
</dbReference>
<evidence type="ECO:0000256" key="3">
    <source>
        <dbReference type="ARBA" id="ARBA00011738"/>
    </source>
</evidence>
<keyword evidence="5 10" id="KW-0808">Transferase</keyword>
<dbReference type="InterPro" id="IPR004839">
    <property type="entry name" value="Aminotransferase_I/II_large"/>
</dbReference>
<keyword evidence="4 10" id="KW-0032">Aminotransferase</keyword>
<reference evidence="10 11" key="1">
    <citation type="submission" date="2023-08" db="EMBL/GenBank/DDBJ databases">
        <title>Annotated Genome Sequence of Vanrija albida AlHP1.</title>
        <authorList>
            <person name="Herzog R."/>
        </authorList>
    </citation>
    <scope>NUCLEOTIDE SEQUENCE [LARGE SCALE GENOMIC DNA]</scope>
    <source>
        <strain evidence="10 11">AlHP1</strain>
    </source>
</reference>
<dbReference type="InterPro" id="IPR036864">
    <property type="entry name" value="Zn2-C6_fun-type_DNA-bd_sf"/>
</dbReference>
<dbReference type="GeneID" id="95986065"/>
<evidence type="ECO:0000313" key="10">
    <source>
        <dbReference type="EMBL" id="KAL1408216.1"/>
    </source>
</evidence>
<feature type="compositionally biased region" description="Polar residues" evidence="8">
    <location>
        <begin position="357"/>
        <end position="379"/>
    </location>
</feature>
<comment type="cofactor">
    <cofactor evidence="1">
        <name>pyridoxal 5'-phosphate</name>
        <dbReference type="ChEBI" id="CHEBI:597326"/>
    </cofactor>
</comment>
<keyword evidence="7" id="KW-0175">Coiled coil</keyword>
<dbReference type="SUPFAM" id="SSF57701">
    <property type="entry name" value="Zn2/Cys6 DNA-binding domain"/>
    <property type="match status" value="1"/>
</dbReference>
<dbReference type="InterPro" id="IPR001138">
    <property type="entry name" value="Zn2Cys6_DnaBD"/>
</dbReference>
<evidence type="ECO:0000256" key="5">
    <source>
        <dbReference type="ARBA" id="ARBA00022679"/>
    </source>
</evidence>
<dbReference type="Gene3D" id="3.40.640.10">
    <property type="entry name" value="Type I PLP-dependent aspartate aminotransferase-like (Major domain)"/>
    <property type="match status" value="1"/>
</dbReference>
<dbReference type="PANTHER" id="PTHR11879">
    <property type="entry name" value="ASPARTATE AMINOTRANSFERASE"/>
    <property type="match status" value="1"/>
</dbReference>
<feature type="region of interest" description="Disordered" evidence="8">
    <location>
        <begin position="80"/>
        <end position="108"/>
    </location>
</feature>
<protein>
    <submittedName>
        <fullName evidence="10">Aspartate transaminase aat1</fullName>
        <ecNumber evidence="10">2.6.1.1</ecNumber>
    </submittedName>
</protein>
<dbReference type="EMBL" id="JBBXJM010000004">
    <property type="protein sequence ID" value="KAL1408216.1"/>
    <property type="molecule type" value="Genomic_DNA"/>
</dbReference>
<dbReference type="EC" id="2.6.1.1" evidence="10"/>
<evidence type="ECO:0000256" key="7">
    <source>
        <dbReference type="SAM" id="Coils"/>
    </source>
</evidence>
<gene>
    <name evidence="10" type="primary">AAT1_2</name>
    <name evidence="10" type="ORF">Q8F55_005022</name>
</gene>
<proteinExistence type="inferred from homology"/>
<dbReference type="PRINTS" id="PR00799">
    <property type="entry name" value="TRANSAMINASE"/>
</dbReference>
<evidence type="ECO:0000256" key="4">
    <source>
        <dbReference type="ARBA" id="ARBA00022576"/>
    </source>
</evidence>
<evidence type="ECO:0000313" key="11">
    <source>
        <dbReference type="Proteomes" id="UP001565368"/>
    </source>
</evidence>
<sequence length="887" mass="96813">MSDNDDLAGSQVHSEEAPPQDAAATTTTDEAEPLLDTDDQNDGLSLVAALSALPPDPEEDGLGASAHFDPDMLANLAALSNIPHDDDEPVEEGAEGIEVDKEAEEVPLGVDDADQDYSSLLIPPPEPLVGDQGEEFVLDIGPIPSGDDQDLQGGEEVDLRARESEGEGSDDDDESRPTTPGAPGDRRGRWVDGEYRPRLYYEGGKLKRRRNRTVLSCTECHRRKQHCDRNIPCSRCIKRGVPSMCRMDTPTVPQRKRRKPNDEVPVNYELGLRVQALESLIRSGGTVDGEAASAAAMETIMHATRAANNGQPEAAHALQQLSQSATSGLGIGGMSQDAQSSLLLDVLQQLSAASMGRPQSESQQPDDGSSSEMRATWSSVPAAPAESSLQVEQAFEEDQAAQKLNIALPVFLDDSGKAFLPPTVKHAEKKLREESLFTYETLPVEGYTPFLESGTKFAYGEESQAIKRSTVAAIQAMSTTGGLRLAATFLARFPIVTTAQRSIYIPNPTTDEDVAVLRDAGLDIKMYRFHDLKTGMVDWEGMRDDLQQAPARSVVLLHVSGSVPTGAELTAAQWRLLTALLQERHLIPLMVMAFQGLTTGDAGRDAQPLRFMVHENLPVVLVQSFEAMMGLYADSPAIVSVPTLSIEDRDRIDSQLRNIARTVYARPSAWGALLAHTVLSDTKLYAGWLGEIKAQFERLKSVREKLFDILANKLKTPGTWNYLKRISGMYCSILLPQPQLDALTSKRHVHILPDGCISLGCFNNSQKIDMFARALDYVVREGIREAEEQQAQALAMELALQAAKEQQEREEAEANAAAAAAEAAAAQAEDALLMEASIQNAIDAQRVEEEEEVRREEEARLLEEQVRKAAERAEIARQAELILATIE</sequence>
<feature type="compositionally biased region" description="Acidic residues" evidence="8">
    <location>
        <begin position="29"/>
        <end position="41"/>
    </location>
</feature>
<dbReference type="Pfam" id="PF00172">
    <property type="entry name" value="Zn_clus"/>
    <property type="match status" value="1"/>
</dbReference>
<accession>A0ABR3Q0J8</accession>
<dbReference type="SMART" id="SM00066">
    <property type="entry name" value="GAL4"/>
    <property type="match status" value="1"/>
</dbReference>
<evidence type="ECO:0000259" key="9">
    <source>
        <dbReference type="PROSITE" id="PS50048"/>
    </source>
</evidence>
<comment type="caution">
    <text evidence="10">The sequence shown here is derived from an EMBL/GenBank/DDBJ whole genome shotgun (WGS) entry which is preliminary data.</text>
</comment>
<dbReference type="Gene3D" id="4.10.240.10">
    <property type="entry name" value="Zn(2)-C6 fungal-type DNA-binding domain"/>
    <property type="match status" value="1"/>
</dbReference>
<feature type="region of interest" description="Disordered" evidence="8">
    <location>
        <begin position="1"/>
        <end position="68"/>
    </location>
</feature>
<comment type="similarity">
    <text evidence="2">Belongs to the class-I pyridoxal-phosphate-dependent aminotransferase family.</text>
</comment>
<dbReference type="GO" id="GO:0004069">
    <property type="term" value="F:L-aspartate:2-oxoglutarate aminotransferase activity"/>
    <property type="evidence" value="ECO:0007669"/>
    <property type="project" value="UniProtKB-EC"/>
</dbReference>
<feature type="region of interest" description="Disordered" evidence="8">
    <location>
        <begin position="353"/>
        <end position="383"/>
    </location>
</feature>
<dbReference type="PANTHER" id="PTHR11879:SF22">
    <property type="entry name" value="ASPARTATE AMINOTRANSFERASE, MITOCHONDRIAL"/>
    <property type="match status" value="1"/>
</dbReference>
<dbReference type="Gene3D" id="3.90.1150.10">
    <property type="entry name" value="Aspartate Aminotransferase, domain 1"/>
    <property type="match status" value="1"/>
</dbReference>
<dbReference type="PROSITE" id="PS50048">
    <property type="entry name" value="ZN2_CY6_FUNGAL_2"/>
    <property type="match status" value="1"/>
</dbReference>
<dbReference type="InterPro" id="IPR000796">
    <property type="entry name" value="Asp_trans"/>
</dbReference>
<feature type="domain" description="Zn(2)-C6 fungal-type" evidence="9">
    <location>
        <begin position="216"/>
        <end position="247"/>
    </location>
</feature>
<dbReference type="SUPFAM" id="SSF53383">
    <property type="entry name" value="PLP-dependent transferases"/>
    <property type="match status" value="1"/>
</dbReference>
<evidence type="ECO:0000256" key="6">
    <source>
        <dbReference type="ARBA" id="ARBA00022898"/>
    </source>
</evidence>
<dbReference type="CDD" id="cd00067">
    <property type="entry name" value="GAL4"/>
    <property type="match status" value="1"/>
</dbReference>
<organism evidence="10 11">
    <name type="scientific">Vanrija albida</name>
    <dbReference type="NCBI Taxonomy" id="181172"/>
    <lineage>
        <taxon>Eukaryota</taxon>
        <taxon>Fungi</taxon>
        <taxon>Dikarya</taxon>
        <taxon>Basidiomycota</taxon>
        <taxon>Agaricomycotina</taxon>
        <taxon>Tremellomycetes</taxon>
        <taxon>Trichosporonales</taxon>
        <taxon>Trichosporonaceae</taxon>
        <taxon>Vanrija</taxon>
    </lineage>
</organism>
<dbReference type="InterPro" id="IPR015421">
    <property type="entry name" value="PyrdxlP-dep_Trfase_major"/>
</dbReference>